<protein>
    <submittedName>
        <fullName evidence="12">Cation acetate symporter</fullName>
    </submittedName>
</protein>
<dbReference type="EMBL" id="RJMB01000015">
    <property type="protein sequence ID" value="RNL83612.1"/>
    <property type="molecule type" value="Genomic_DNA"/>
</dbReference>
<reference evidence="12 13" key="1">
    <citation type="submission" date="2018-11" db="EMBL/GenBank/DDBJ databases">
        <title>The genome draft of YIM 96095.</title>
        <authorList>
            <person name="Tang S.-K."/>
            <person name="Chunyu W.-X."/>
            <person name="Feng Y.-Z."/>
        </authorList>
    </citation>
    <scope>NUCLEOTIDE SEQUENCE [LARGE SCALE GENOMIC DNA]</scope>
    <source>
        <strain evidence="12 13">YIM 96095</strain>
    </source>
</reference>
<evidence type="ECO:0000256" key="2">
    <source>
        <dbReference type="ARBA" id="ARBA00006434"/>
    </source>
</evidence>
<dbReference type="PANTHER" id="PTHR48086">
    <property type="entry name" value="SODIUM/PROLINE SYMPORTER-RELATED"/>
    <property type="match status" value="1"/>
</dbReference>
<comment type="similarity">
    <text evidence="2 9">Belongs to the sodium:solute symporter (SSF) (TC 2.A.21) family.</text>
</comment>
<dbReference type="RefSeq" id="WP_123202072.1">
    <property type="nucleotide sequence ID" value="NZ_RJMB01000015.1"/>
</dbReference>
<dbReference type="InterPro" id="IPR050277">
    <property type="entry name" value="Sodium:Solute_Symporter"/>
</dbReference>
<evidence type="ECO:0000256" key="6">
    <source>
        <dbReference type="ARBA" id="ARBA00022847"/>
    </source>
</evidence>
<organism evidence="12 13">
    <name type="scientific">Halostreptopolyspora alba</name>
    <dbReference type="NCBI Taxonomy" id="2487137"/>
    <lineage>
        <taxon>Bacteria</taxon>
        <taxon>Bacillati</taxon>
        <taxon>Actinomycetota</taxon>
        <taxon>Actinomycetes</taxon>
        <taxon>Streptosporangiales</taxon>
        <taxon>Nocardiopsidaceae</taxon>
        <taxon>Halostreptopolyspora</taxon>
    </lineage>
</organism>
<keyword evidence="5 11" id="KW-0812">Transmembrane</keyword>
<evidence type="ECO:0000256" key="11">
    <source>
        <dbReference type="SAM" id="Phobius"/>
    </source>
</evidence>
<evidence type="ECO:0000256" key="7">
    <source>
        <dbReference type="ARBA" id="ARBA00022989"/>
    </source>
</evidence>
<feature type="transmembrane region" description="Helical" evidence="11">
    <location>
        <begin position="71"/>
        <end position="93"/>
    </location>
</feature>
<feature type="transmembrane region" description="Helical" evidence="11">
    <location>
        <begin position="114"/>
        <end position="134"/>
    </location>
</feature>
<dbReference type="AlphaFoldDB" id="A0A3N0E6X9"/>
<proteinExistence type="inferred from homology"/>
<evidence type="ECO:0000256" key="8">
    <source>
        <dbReference type="ARBA" id="ARBA00023136"/>
    </source>
</evidence>
<feature type="transmembrane region" description="Helical" evidence="11">
    <location>
        <begin position="6"/>
        <end position="22"/>
    </location>
</feature>
<dbReference type="CDD" id="cd11480">
    <property type="entry name" value="SLC5sbd_u4"/>
    <property type="match status" value="1"/>
</dbReference>
<evidence type="ECO:0000256" key="9">
    <source>
        <dbReference type="RuleBase" id="RU362091"/>
    </source>
</evidence>
<feature type="region of interest" description="Disordered" evidence="10">
    <location>
        <begin position="234"/>
        <end position="256"/>
    </location>
</feature>
<accession>A0A3N0E6X9</accession>
<dbReference type="GO" id="GO:0005886">
    <property type="term" value="C:plasma membrane"/>
    <property type="evidence" value="ECO:0007669"/>
    <property type="project" value="UniProtKB-SubCell"/>
</dbReference>
<dbReference type="Pfam" id="PF00474">
    <property type="entry name" value="SSF"/>
    <property type="match status" value="2"/>
</dbReference>
<feature type="transmembrane region" description="Helical" evidence="11">
    <location>
        <begin position="431"/>
        <end position="450"/>
    </location>
</feature>
<evidence type="ECO:0000313" key="12">
    <source>
        <dbReference type="EMBL" id="RNL83612.1"/>
    </source>
</evidence>
<feature type="compositionally biased region" description="Basic and acidic residues" evidence="10">
    <location>
        <begin position="239"/>
        <end position="251"/>
    </location>
</feature>
<dbReference type="InterPro" id="IPR038377">
    <property type="entry name" value="Na/Glc_symporter_sf"/>
</dbReference>
<feature type="transmembrane region" description="Helical" evidence="11">
    <location>
        <begin position="491"/>
        <end position="510"/>
    </location>
</feature>
<comment type="subcellular location">
    <subcellularLocation>
        <location evidence="1">Cell membrane</location>
        <topology evidence="1">Multi-pass membrane protein</topology>
    </subcellularLocation>
</comment>
<dbReference type="InterPro" id="IPR001734">
    <property type="entry name" value="Na/solute_symporter"/>
</dbReference>
<dbReference type="Proteomes" id="UP000269198">
    <property type="component" value="Unassembled WGS sequence"/>
</dbReference>
<feature type="transmembrane region" description="Helical" evidence="11">
    <location>
        <begin position="42"/>
        <end position="65"/>
    </location>
</feature>
<dbReference type="GO" id="GO:0015293">
    <property type="term" value="F:symporter activity"/>
    <property type="evidence" value="ECO:0007669"/>
    <property type="project" value="UniProtKB-KW"/>
</dbReference>
<evidence type="ECO:0000256" key="1">
    <source>
        <dbReference type="ARBA" id="ARBA00004651"/>
    </source>
</evidence>
<dbReference type="OrthoDB" id="9764416at2"/>
<dbReference type="GO" id="GO:0006847">
    <property type="term" value="P:plasma membrane acetate transport"/>
    <property type="evidence" value="ECO:0007669"/>
    <property type="project" value="TreeGrafter"/>
</dbReference>
<name>A0A3N0E6X9_9ACTN</name>
<keyword evidence="8 11" id="KW-0472">Membrane</keyword>
<feature type="transmembrane region" description="Helical" evidence="11">
    <location>
        <begin position="305"/>
        <end position="325"/>
    </location>
</feature>
<feature type="transmembrane region" description="Helical" evidence="11">
    <location>
        <begin position="337"/>
        <end position="358"/>
    </location>
</feature>
<feature type="transmembrane region" description="Helical" evidence="11">
    <location>
        <begin position="456"/>
        <end position="479"/>
    </location>
</feature>
<feature type="transmembrane region" description="Helical" evidence="11">
    <location>
        <begin position="149"/>
        <end position="168"/>
    </location>
</feature>
<evidence type="ECO:0000256" key="5">
    <source>
        <dbReference type="ARBA" id="ARBA00022692"/>
    </source>
</evidence>
<feature type="transmembrane region" description="Helical" evidence="11">
    <location>
        <begin position="394"/>
        <end position="419"/>
    </location>
</feature>
<evidence type="ECO:0000313" key="13">
    <source>
        <dbReference type="Proteomes" id="UP000269198"/>
    </source>
</evidence>
<comment type="caution">
    <text evidence="12">The sequence shown here is derived from an EMBL/GenBank/DDBJ whole genome shotgun (WGS) entry which is preliminary data.</text>
</comment>
<keyword evidence="7 11" id="KW-1133">Transmembrane helix</keyword>
<keyword evidence="4" id="KW-1003">Cell membrane</keyword>
<dbReference type="PANTHER" id="PTHR48086:SF6">
    <property type="entry name" value="CATION_ACETATE SYMPORTER ACTP"/>
    <property type="match status" value="1"/>
</dbReference>
<evidence type="ECO:0000256" key="3">
    <source>
        <dbReference type="ARBA" id="ARBA00022448"/>
    </source>
</evidence>
<feature type="transmembrane region" description="Helical" evidence="11">
    <location>
        <begin position="522"/>
        <end position="541"/>
    </location>
</feature>
<dbReference type="GO" id="GO:0015123">
    <property type="term" value="F:acetate transmembrane transporter activity"/>
    <property type="evidence" value="ECO:0007669"/>
    <property type="project" value="TreeGrafter"/>
</dbReference>
<dbReference type="Gene3D" id="1.20.1730.10">
    <property type="entry name" value="Sodium/glucose cotransporter"/>
    <property type="match status" value="1"/>
</dbReference>
<evidence type="ECO:0000256" key="10">
    <source>
        <dbReference type="SAM" id="MobiDB-lite"/>
    </source>
</evidence>
<keyword evidence="6" id="KW-0769">Symport</keyword>
<feature type="transmembrane region" description="Helical" evidence="11">
    <location>
        <begin position="180"/>
        <end position="200"/>
    </location>
</feature>
<sequence>MTGIVAIGSVLAASLLIGIYGVRAARSTSDFLIASRKVSPRWNAMAIAGEYLSAASVLGLAGLVLKNGLGTLWYAVGFTAGYVAVVALVAGPMRRSGAFTVPDFAEYRLGSPRLRKLSGCIVLLIMLLYLVPQFKGAGLVLNLVSGTPYWVGVLLAGLVVSFSIVAGGMRSATYVQGFHYLVKLAFLAVPAVYLLVHAGADARGEVLEPDRATEFRARTTVEFTIDTRLEVTEPTTVERAPERGEPGEPDRLASGTHDIASGEELTFPAGAPVPEPTGVPQLGGEQWSRPLLDIENSGHPLLGTWSTLLALTLGAMGLPHVLMRFHTSPTARTARRVATGVIALLGVFYLFPAIYGLLGRVFTPQLVLNDATDSVTVLLPAQVVPGALGSVLTALVAAGAFGAFLSTSSGLLLALAGGLSHDLFSGSVPRLRVAVVVGTTVAVLIALPAFRVDINVLVGWAFAVAASTFCPLLVLGIWWRRLTLTGATVGLAIGAATSTGAVALSTVTTLDPGLLTLLLAQPAAWTVPLAFATMIGISLLGTEPDWAEHALLRLHAP</sequence>
<keyword evidence="13" id="KW-1185">Reference proteome</keyword>
<gene>
    <name evidence="12" type="ORF">EFW17_15285</name>
</gene>
<dbReference type="PROSITE" id="PS50283">
    <property type="entry name" value="NA_SOLUT_SYMP_3"/>
    <property type="match status" value="1"/>
</dbReference>
<evidence type="ECO:0000256" key="4">
    <source>
        <dbReference type="ARBA" id="ARBA00022475"/>
    </source>
</evidence>
<keyword evidence="3" id="KW-0813">Transport</keyword>